<evidence type="ECO:0000313" key="2">
    <source>
        <dbReference type="EMBL" id="TGL02263.1"/>
    </source>
</evidence>
<organism evidence="2 3">
    <name type="scientific">Leptospira bouyouniensis</name>
    <dbReference type="NCBI Taxonomy" id="2484911"/>
    <lineage>
        <taxon>Bacteria</taxon>
        <taxon>Pseudomonadati</taxon>
        <taxon>Spirochaetota</taxon>
        <taxon>Spirochaetia</taxon>
        <taxon>Leptospirales</taxon>
        <taxon>Leptospiraceae</taxon>
        <taxon>Leptospira</taxon>
    </lineage>
</organism>
<dbReference type="RefSeq" id="WP_135771940.1">
    <property type="nucleotide sequence ID" value="NZ_RQFT01000015.1"/>
</dbReference>
<evidence type="ECO:0008006" key="4">
    <source>
        <dbReference type="Google" id="ProtNLM"/>
    </source>
</evidence>
<name>A0A7I0HN14_9LEPT</name>
<gene>
    <name evidence="2" type="ORF">EHQ43_18050</name>
</gene>
<proteinExistence type="predicted"/>
<dbReference type="AlphaFoldDB" id="A0A7I0HN14"/>
<dbReference type="EMBL" id="RQFT01000015">
    <property type="protein sequence ID" value="TGL02263.1"/>
    <property type="molecule type" value="Genomic_DNA"/>
</dbReference>
<accession>A0A7I0HN14</accession>
<feature type="signal peptide" evidence="1">
    <location>
        <begin position="1"/>
        <end position="19"/>
    </location>
</feature>
<reference evidence="2 3" key="1">
    <citation type="journal article" date="2019" name="PLoS Negl. Trop. Dis.">
        <title>Revisiting the worldwide diversity of Leptospira species in the environment.</title>
        <authorList>
            <person name="Vincent A.T."/>
            <person name="Schiettekatte O."/>
            <person name="Bourhy P."/>
            <person name="Veyrier F.J."/>
            <person name="Picardeau M."/>
        </authorList>
    </citation>
    <scope>NUCLEOTIDE SEQUENCE [LARGE SCALE GENOMIC DNA]</scope>
    <source>
        <strain evidence="2 3">201800273</strain>
    </source>
</reference>
<keyword evidence="1" id="KW-0732">Signal</keyword>
<dbReference type="PROSITE" id="PS51257">
    <property type="entry name" value="PROKAR_LIPOPROTEIN"/>
    <property type="match status" value="1"/>
</dbReference>
<sequence>MNRCLYILLFLFVSCNSNGNSPFYFFPSEISDSPEFHFEYGKKDSQIHTNRSNQLLHYENGVLCVFSIPIQLYNKELGAKFRICWKMDEVSSVRWQNGFELLNLPQNEYSHFQEIGKDWKVSLTDYGKWKVSRDKNPPILEWKQQIWSTGHVSYQTFAIPHPTFIQKSNTVCEVVFRSFALHVTENKTKVIVFEFPCPNIDSILESVLTQNQSWLSNCKVESPIVSESFRHTESNFQRFLEWENPNEYVICPFADSLVRKKENEIIGFQSEEFRNRSRLVLPNGILLLSDDPKYQGIPIPKHFLAELGTEESISFGDSTFNDSQFFFKQGEEFFSNQIKTTSCRDQMNIWKTEQLFCGNPGLPNGMEKDEINATIPGCTENQIKLTEFYPGNHKETGFPLPSFFEFQNKGDVCDVSSLNWIYEGVTYPLSAKEKILLKDDVLVLTREPWIGWNLSETVKPFTIPKVVFQIPSHSIQNRKSKNTIQYEPSPNRIHLLRRGDQNLFSIYIDDIETPHPKSVCQKDLLSFGFQLSPGKHESTIVKQLASQLLEFAVTPFPFLDFGYSELEEGIGSFRTVATKEYFYWKPALTGVLSFGYGSSLCNGEKLYQLPPEFFSNHFNSVEYLDKDTSQIVLSQWTDSILTEKSHGDTRSLHPEPAPIYFSSSLRPSATCPGIWRSPGIGKQRSLEIIKANTEEKYHTNLFLDSLIEVQIGNVRQKQQINILPLSNKTFSLQLANVNLGIPEEQIYSYFSHPELVKSVGFLEKKGPVQIEAIFPNPIQSQNEWIYICNRSTNPEDLSEYSIEDETSIDLIVPYQTRFPNSNPKGIHGNGFITNDSILHPSTCAWIVDPDGKDWYLPIFHSESDRLLTVISTQTIGNGISSGEYLQLKKRVNGETILISAFGHKESANPFRKHVNTGEYLWLKKEKDGINIDHFEIYREEN</sequence>
<dbReference type="Proteomes" id="UP000297641">
    <property type="component" value="Unassembled WGS sequence"/>
</dbReference>
<feature type="chain" id="PRO_5029017267" description="Lamin tail domain-containing protein" evidence="1">
    <location>
        <begin position="20"/>
        <end position="941"/>
    </location>
</feature>
<evidence type="ECO:0000256" key="1">
    <source>
        <dbReference type="SAM" id="SignalP"/>
    </source>
</evidence>
<protein>
    <recommendedName>
        <fullName evidence="4">Lamin tail domain-containing protein</fullName>
    </recommendedName>
</protein>
<comment type="caution">
    <text evidence="2">The sequence shown here is derived from an EMBL/GenBank/DDBJ whole genome shotgun (WGS) entry which is preliminary data.</text>
</comment>
<evidence type="ECO:0000313" key="3">
    <source>
        <dbReference type="Proteomes" id="UP000297641"/>
    </source>
</evidence>
<dbReference type="NCBIfam" id="NF047473">
    <property type="entry name" value="lipo_LIC11755"/>
    <property type="match status" value="1"/>
</dbReference>